<accession>A0A5J9T7C5</accession>
<keyword evidence="2" id="KW-1185">Reference proteome</keyword>
<protein>
    <submittedName>
        <fullName evidence="1">Uncharacterized protein</fullName>
    </submittedName>
</protein>
<dbReference type="Proteomes" id="UP000324897">
    <property type="component" value="Unassembled WGS sequence"/>
</dbReference>
<feature type="non-terminal residue" evidence="1">
    <location>
        <position position="1"/>
    </location>
</feature>
<name>A0A5J9T7C5_9POAL</name>
<evidence type="ECO:0000313" key="1">
    <source>
        <dbReference type="EMBL" id="TVU07164.1"/>
    </source>
</evidence>
<dbReference type="EMBL" id="RWGY01000045">
    <property type="protein sequence ID" value="TVU07164.1"/>
    <property type="molecule type" value="Genomic_DNA"/>
</dbReference>
<sequence>HTRIPSTSVSQSDHRERHRVAAAICRADSPRHCTGRRSAGHRAIQSPSSIALLRRRWPSHQAPTFRSRHSSSSTRLLVHHPQLPNPPQMALLSCIVREVSL</sequence>
<organism evidence="1 2">
    <name type="scientific">Eragrostis curvula</name>
    <name type="common">weeping love grass</name>
    <dbReference type="NCBI Taxonomy" id="38414"/>
    <lineage>
        <taxon>Eukaryota</taxon>
        <taxon>Viridiplantae</taxon>
        <taxon>Streptophyta</taxon>
        <taxon>Embryophyta</taxon>
        <taxon>Tracheophyta</taxon>
        <taxon>Spermatophyta</taxon>
        <taxon>Magnoliopsida</taxon>
        <taxon>Liliopsida</taxon>
        <taxon>Poales</taxon>
        <taxon>Poaceae</taxon>
        <taxon>PACMAD clade</taxon>
        <taxon>Chloridoideae</taxon>
        <taxon>Eragrostideae</taxon>
        <taxon>Eragrostidinae</taxon>
        <taxon>Eragrostis</taxon>
    </lineage>
</organism>
<reference evidence="1 2" key="1">
    <citation type="journal article" date="2019" name="Sci. Rep.">
        <title>A high-quality genome of Eragrostis curvula grass provides insights into Poaceae evolution and supports new strategies to enhance forage quality.</title>
        <authorList>
            <person name="Carballo J."/>
            <person name="Santos B.A.C.M."/>
            <person name="Zappacosta D."/>
            <person name="Garbus I."/>
            <person name="Selva J.P."/>
            <person name="Gallo C.A."/>
            <person name="Diaz A."/>
            <person name="Albertini E."/>
            <person name="Caccamo M."/>
            <person name="Echenique V."/>
        </authorList>
    </citation>
    <scope>NUCLEOTIDE SEQUENCE [LARGE SCALE GENOMIC DNA]</scope>
    <source>
        <strain evidence="2">cv. Victoria</strain>
        <tissue evidence="1">Leaf</tissue>
    </source>
</reference>
<gene>
    <name evidence="1" type="ORF">EJB05_47207</name>
</gene>
<dbReference type="AlphaFoldDB" id="A0A5J9T7C5"/>
<comment type="caution">
    <text evidence="1">The sequence shown here is derived from an EMBL/GenBank/DDBJ whole genome shotgun (WGS) entry which is preliminary data.</text>
</comment>
<evidence type="ECO:0000313" key="2">
    <source>
        <dbReference type="Proteomes" id="UP000324897"/>
    </source>
</evidence>
<dbReference type="Gramene" id="TVU07164">
    <property type="protein sequence ID" value="TVU07164"/>
    <property type="gene ID" value="EJB05_47207"/>
</dbReference>
<proteinExistence type="predicted"/>